<name>A0A2P2R3V3_RHIMU</name>
<reference evidence="1" key="1">
    <citation type="submission" date="2018-02" db="EMBL/GenBank/DDBJ databases">
        <title>Rhizophora mucronata_Transcriptome.</title>
        <authorList>
            <person name="Meera S.P."/>
            <person name="Sreeshan A."/>
            <person name="Augustine A."/>
        </authorList>
    </citation>
    <scope>NUCLEOTIDE SEQUENCE</scope>
    <source>
        <tissue evidence="1">Leaf</tissue>
    </source>
</reference>
<sequence length="44" mass="5145">MVTCMEVDHEFQFHTFPNTKSFNSQLSHTKYINIYLVPLLITVG</sequence>
<protein>
    <submittedName>
        <fullName evidence="1">Uncharacterized protein</fullName>
    </submittedName>
</protein>
<dbReference type="AlphaFoldDB" id="A0A2P2R3V3"/>
<proteinExistence type="predicted"/>
<evidence type="ECO:0000313" key="1">
    <source>
        <dbReference type="EMBL" id="MBX73898.1"/>
    </source>
</evidence>
<accession>A0A2P2R3V3</accession>
<organism evidence="1">
    <name type="scientific">Rhizophora mucronata</name>
    <name type="common">Asiatic mangrove</name>
    <dbReference type="NCBI Taxonomy" id="61149"/>
    <lineage>
        <taxon>Eukaryota</taxon>
        <taxon>Viridiplantae</taxon>
        <taxon>Streptophyta</taxon>
        <taxon>Embryophyta</taxon>
        <taxon>Tracheophyta</taxon>
        <taxon>Spermatophyta</taxon>
        <taxon>Magnoliopsida</taxon>
        <taxon>eudicotyledons</taxon>
        <taxon>Gunneridae</taxon>
        <taxon>Pentapetalae</taxon>
        <taxon>rosids</taxon>
        <taxon>fabids</taxon>
        <taxon>Malpighiales</taxon>
        <taxon>Rhizophoraceae</taxon>
        <taxon>Rhizophora</taxon>
    </lineage>
</organism>
<dbReference type="EMBL" id="GGEC01093414">
    <property type="protein sequence ID" value="MBX73898.1"/>
    <property type="molecule type" value="Transcribed_RNA"/>
</dbReference>